<gene>
    <name evidence="1" type="ORF">JJJA_0008</name>
</gene>
<evidence type="ECO:0000313" key="1">
    <source>
        <dbReference type="EMBL" id="AHC56524.1"/>
    </source>
</evidence>
<name>V9SHK4_9CAUD</name>
<evidence type="ECO:0000313" key="2">
    <source>
        <dbReference type="Proteomes" id="UP000018886"/>
    </source>
</evidence>
<reference evidence="1 2" key="1">
    <citation type="journal article" date="2014" name="Virol. J.">
        <title>First genome sequences of Achromobacter phages reveal new members of the N4 family.</title>
        <authorList>
            <person name="Wittmann J."/>
            <person name="Dreiseikelmann B."/>
            <person name="Rohde M."/>
            <person name="Meier-Kolthoff J.P."/>
            <person name="Bunk B."/>
            <person name="Rohde C."/>
        </authorList>
    </citation>
    <scope>NUCLEOTIDE SEQUENCE [LARGE SCALE GENOMIC DNA]</scope>
</reference>
<dbReference type="Proteomes" id="UP000018886">
    <property type="component" value="Segment"/>
</dbReference>
<protein>
    <submittedName>
        <fullName evidence="1">Uncharacterized protein</fullName>
    </submittedName>
</protein>
<sequence length="109" mass="12376">MLSGNSTTNDLMLFFASYWQWVMNGAPENAPFNRGHDLSGCITDWAYMNHRSVSGMLIDYRKLLTKEGLDVLNPFNDGVRQPSFTVESKTKRCHLNGARLNFVHKHKGA</sequence>
<organism evidence="1 2">
    <name type="scientific">Achromobacter phage JWDelta</name>
    <dbReference type="NCBI Taxonomy" id="1416008"/>
    <lineage>
        <taxon>Viruses</taxon>
        <taxon>Duplodnaviria</taxon>
        <taxon>Heunggongvirae</taxon>
        <taxon>Uroviricota</taxon>
        <taxon>Caudoviricetes</taxon>
        <taxon>Schitoviridae</taxon>
        <taxon>Rothmandenesvirinae</taxon>
        <taxon>Jwalphavirus</taxon>
        <taxon>Jwalphavirus jwalpha</taxon>
    </lineage>
</organism>
<accession>V9SHK4</accession>
<dbReference type="EMBL" id="KF787094">
    <property type="protein sequence ID" value="AHC56524.1"/>
    <property type="molecule type" value="Genomic_DNA"/>
</dbReference>
<proteinExistence type="predicted"/>